<feature type="domain" description="C2" evidence="14">
    <location>
        <begin position="262"/>
        <end position="380"/>
    </location>
</feature>
<evidence type="ECO:0000256" key="8">
    <source>
        <dbReference type="ARBA" id="ARBA00023209"/>
    </source>
</evidence>
<feature type="site" description="Cleavage (non-hydrolytic); by autocatalysis" evidence="12">
    <location>
        <begin position="910"/>
        <end position="911"/>
    </location>
</feature>
<evidence type="ECO:0000256" key="4">
    <source>
        <dbReference type="ARBA" id="ARBA00022837"/>
    </source>
</evidence>
<dbReference type="NCBIfam" id="TIGR00163">
    <property type="entry name" value="PS_decarb"/>
    <property type="match status" value="1"/>
</dbReference>
<dbReference type="InterPro" id="IPR035892">
    <property type="entry name" value="C2_domain_sf"/>
</dbReference>
<dbReference type="Proteomes" id="UP000242525">
    <property type="component" value="Unassembled WGS sequence"/>
</dbReference>
<keyword evidence="9 12" id="KW-0456">Lyase</keyword>
<dbReference type="UniPathway" id="UPA00558">
    <property type="reaction ID" value="UER00616"/>
</dbReference>
<comment type="domain">
    <text evidence="12">The C2 domains have an essential, but non-catalytic function. They may facilitate interactions with other proteins and are required for lipid transport function.</text>
</comment>
<dbReference type="GO" id="GO:0006646">
    <property type="term" value="P:phosphatidylethanolamine biosynthetic process"/>
    <property type="evidence" value="ECO:0007669"/>
    <property type="project" value="UniProtKB-UniRule"/>
</dbReference>
<comment type="subunit">
    <text evidence="12">Heterodimer of a large membrane-associated beta subunit and a small pyruvoyl-containing alpha subunit. Interacts with pstB2. This interaction may be a means to structurally tether the donor membrane (ER) harboring PstB2 to acceptor membranes (Golgi/endosomes) harboring PSD2 during PtdSer transport to the site of PtdEtn synthesis.</text>
</comment>
<dbReference type="Gene3D" id="2.60.40.150">
    <property type="entry name" value="C2 domain"/>
    <property type="match status" value="2"/>
</dbReference>
<dbReference type="GO" id="GO:0005509">
    <property type="term" value="F:calcium ion binding"/>
    <property type="evidence" value="ECO:0007669"/>
    <property type="project" value="InterPro"/>
</dbReference>
<dbReference type="Pfam" id="PF02666">
    <property type="entry name" value="PS_Dcarbxylase"/>
    <property type="match status" value="1"/>
</dbReference>
<dbReference type="SUPFAM" id="SSF49562">
    <property type="entry name" value="C2 domain (Calcium/lipid-binding domain, CaLB)"/>
    <property type="match status" value="2"/>
</dbReference>
<keyword evidence="12" id="KW-0967">Endosome</keyword>
<dbReference type="PANTHER" id="PTHR10067">
    <property type="entry name" value="PHOSPHATIDYLSERINE DECARBOXYLASE"/>
    <property type="match status" value="1"/>
</dbReference>
<feature type="region of interest" description="Disordered" evidence="13">
    <location>
        <begin position="531"/>
        <end position="553"/>
    </location>
</feature>
<dbReference type="OrthoDB" id="67700at2759"/>
<dbReference type="InterPro" id="IPR033179">
    <property type="entry name" value="PSD_type2_pro"/>
</dbReference>
<evidence type="ECO:0000313" key="17">
    <source>
        <dbReference type="Proteomes" id="UP000242525"/>
    </source>
</evidence>
<accession>A0A0J9XAH9</accession>
<comment type="catalytic activity">
    <reaction evidence="12">
        <text>a 1,2-diacyl-sn-glycero-3-phospho-L-serine + H(+) = a 1,2-diacyl-sn-glycero-3-phosphoethanolamine + CO2</text>
        <dbReference type="Rhea" id="RHEA:20828"/>
        <dbReference type="ChEBI" id="CHEBI:15378"/>
        <dbReference type="ChEBI" id="CHEBI:16526"/>
        <dbReference type="ChEBI" id="CHEBI:57262"/>
        <dbReference type="ChEBI" id="CHEBI:64612"/>
        <dbReference type="EC" id="4.1.1.65"/>
    </reaction>
</comment>
<keyword evidence="4" id="KW-0106">Calcium</keyword>
<evidence type="ECO:0000256" key="7">
    <source>
        <dbReference type="ARBA" id="ARBA00023145"/>
    </source>
</evidence>
<keyword evidence="8 12" id="KW-0594">Phospholipid biosynthesis</keyword>
<feature type="chain" id="PRO_5023560028" description="Phosphatidylserine decarboxylase 2 alpha chain" evidence="12">
    <location>
        <begin position="911"/>
        <end position="950"/>
    </location>
</feature>
<keyword evidence="5 12" id="KW-0443">Lipid metabolism</keyword>
<feature type="compositionally biased region" description="Polar residues" evidence="13">
    <location>
        <begin position="531"/>
        <end position="545"/>
    </location>
</feature>
<dbReference type="HAMAP" id="MF_00663">
    <property type="entry name" value="PS_decarb_PSD_B_type2"/>
    <property type="match status" value="1"/>
</dbReference>
<keyword evidence="2 12" id="KW-0444">Lipid biosynthesis</keyword>
<evidence type="ECO:0000256" key="11">
    <source>
        <dbReference type="ARBA" id="ARBA00023317"/>
    </source>
</evidence>
<organism evidence="16 17">
    <name type="scientific">Geotrichum candidum</name>
    <name type="common">Oospora lactis</name>
    <name type="synonym">Dipodascus geotrichum</name>
    <dbReference type="NCBI Taxonomy" id="1173061"/>
    <lineage>
        <taxon>Eukaryota</taxon>
        <taxon>Fungi</taxon>
        <taxon>Dikarya</taxon>
        <taxon>Ascomycota</taxon>
        <taxon>Saccharomycotina</taxon>
        <taxon>Dipodascomycetes</taxon>
        <taxon>Dipodascales</taxon>
        <taxon>Dipodascaceae</taxon>
        <taxon>Geotrichum</taxon>
    </lineage>
</organism>
<feature type="active site" description="Schiff-base intermediate with substrate; via pyruvic acid; for decarboxylase activity" evidence="12">
    <location>
        <position position="911"/>
    </location>
</feature>
<keyword evidence="10 12" id="KW-1208">Phospholipid metabolism</keyword>
<dbReference type="InterPro" id="IPR018247">
    <property type="entry name" value="EF_Hand_1_Ca_BS"/>
</dbReference>
<dbReference type="GO" id="GO:0016540">
    <property type="term" value="P:protein autoprocessing"/>
    <property type="evidence" value="ECO:0007669"/>
    <property type="project" value="UniProtKB-UniRule"/>
</dbReference>
<comment type="subcellular location">
    <subcellularLocation>
        <location evidence="12">Golgi apparatus membrane</location>
        <topology evidence="12">Peripheral membrane protein</topology>
        <orientation evidence="12">Cytoplasmic side</orientation>
    </subcellularLocation>
    <subcellularLocation>
        <location evidence="12">Endosome membrane</location>
        <topology evidence="12">Peripheral membrane protein</topology>
        <orientation evidence="12">Cytoplasmic side</orientation>
    </subcellularLocation>
</comment>
<evidence type="ECO:0000259" key="15">
    <source>
        <dbReference type="PROSITE" id="PS50222"/>
    </source>
</evidence>
<dbReference type="STRING" id="1173061.A0A0J9XAH9"/>
<keyword evidence="12" id="KW-0333">Golgi apparatus</keyword>
<comment type="cofactor">
    <cofactor evidence="12">
        <name>pyruvate</name>
        <dbReference type="ChEBI" id="CHEBI:15361"/>
    </cofactor>
    <text evidence="12">Binds 1 pyruvoyl group covalently per subunit.</text>
</comment>
<feature type="region of interest" description="Disordered" evidence="13">
    <location>
        <begin position="200"/>
        <end position="261"/>
    </location>
</feature>
<feature type="compositionally biased region" description="Low complexity" evidence="13">
    <location>
        <begin position="202"/>
        <end position="215"/>
    </location>
</feature>
<dbReference type="EC" id="4.1.1.65" evidence="12"/>
<dbReference type="CDD" id="cd04039">
    <property type="entry name" value="C2_PSD"/>
    <property type="match status" value="1"/>
</dbReference>
<dbReference type="PANTHER" id="PTHR10067:SF17">
    <property type="entry name" value="PHOSPHATIDYLSERINE DECARBOXYLASE PROENZYME 2"/>
    <property type="match status" value="1"/>
</dbReference>
<sequence length="950" mass="105689">MRLLRRGKPQHEVYSHPSNLVLKLVVLKAENLVSTKKICNPYVVVHANKYRYSTPAVAKSVAPEWNDEFQIPLNGWSSVTKLGIVVWNKERFRKDYMGEVNIDLETIFKGNEYSNVTSEYKITNVNSQDQEDIGTLFLSFSLVADDAAKVDVAEQWSSFLEFNKNGSSSGFLSDGADFDDSDEINPAAYDKLAEELGQTSLNNSDVSDVSGNNSDYATNHSSAKAEPMVNPSNGLLTIPVKEKSGQKKSNSNSKSDDDETIPSGYYEFNAKSQVVGLVYIEIVSATDLPPQRNMTRTGFDMDPFVVVSFGKKTFRTHHIRHNLNPVFNEKIVFPVLQHEQKYSVNFTVMDKDKLSLHDLVGSADFEIQNLLSKAPQPDPKTLLYDLDALGYKTPKFMPEDEANTAVPASGTAPSSVSNEDQFMVPFELPLTLKNTKYTNKSKLSIKCRFLPYAALRQQFWRGLIKIFDTDNSGTMNFFEISELLEAIGSTLTETTVLSYFSRFNKEVEKEDLSIDELVICLEDQVLKDTIEQQSNSENNSDVNSHNSEKSDFIRGLDTGAPERVFHLSACPLCNQPRLDKRAELDIITHLATCSSQEWATAAGGDGTAGRAVLNSFVSSKQAGKRWFSKVVSKVTYGNYEIGANSANILVQDRATGLIQEEKMSTYVRLGIRILYQGIRSQKNMESKNAKSLLKSLSVRQGEKYDSLESAAAIPPFIKFHGLNMEEALEPVENFKTFNEFFYRKLKPEARPIDAPFDDSVITAAADSRSTYFPTISKATEIWIKGCDFSVSRLFGDAYPEHVDKFDNGSLCIFRLAPQDYHRFHVPVAGVLGEPRTIEGDYYTVNPMAIRSTLDVFGENVRVLVPIQTKNLGLVMVVCVGAMMVGSTVITAETGATVNKGDELGYFQFGGSTLVVLFEPGRINFDKDLVANSEEALETLVRVGMQVATAV</sequence>
<feature type="active site" description="Charge relay system; for autoendoproteolytic cleavage activity" evidence="12">
    <location>
        <position position="911"/>
    </location>
</feature>
<evidence type="ECO:0000256" key="12">
    <source>
        <dbReference type="HAMAP-Rule" id="MF_03209"/>
    </source>
</evidence>
<dbReference type="PROSITE" id="PS50004">
    <property type="entry name" value="C2"/>
    <property type="match status" value="2"/>
</dbReference>
<feature type="chain" id="PRO_5023560027" description="Phosphatidylserine decarboxylase 2 beta chain" evidence="12">
    <location>
        <begin position="1"/>
        <end position="910"/>
    </location>
</feature>
<evidence type="ECO:0000259" key="14">
    <source>
        <dbReference type="PROSITE" id="PS50004"/>
    </source>
</evidence>
<comment type="caution">
    <text evidence="16">The sequence shown here is derived from an EMBL/GenBank/DDBJ whole genome shotgun (WGS) entry which is preliminary data.</text>
</comment>
<evidence type="ECO:0000256" key="9">
    <source>
        <dbReference type="ARBA" id="ARBA00023239"/>
    </source>
</evidence>
<comment type="pathway">
    <text evidence="12">Phospholipid metabolism; phosphatidylethanolamine biosynthesis; phosphatidylethanolamine from CDP-diacylglycerol: step 2/2.</text>
</comment>
<evidence type="ECO:0000256" key="5">
    <source>
        <dbReference type="ARBA" id="ARBA00023098"/>
    </source>
</evidence>
<dbReference type="PROSITE" id="PS50222">
    <property type="entry name" value="EF_HAND_2"/>
    <property type="match status" value="1"/>
</dbReference>
<dbReference type="InterPro" id="IPR033177">
    <property type="entry name" value="PSD-B"/>
</dbReference>
<protein>
    <recommendedName>
        <fullName evidence="12">Phosphatidylserine decarboxylase proenzyme 2</fullName>
        <ecNumber evidence="12">4.1.1.65</ecNumber>
    </recommendedName>
    <component>
        <recommendedName>
            <fullName evidence="12">Phosphatidylserine decarboxylase 2 beta chain</fullName>
        </recommendedName>
    </component>
    <component>
        <recommendedName>
            <fullName evidence="12">Phosphatidylserine decarboxylase 2 alpha chain</fullName>
        </recommendedName>
    </component>
</protein>
<keyword evidence="3 12" id="KW-0210">Decarboxylase</keyword>
<dbReference type="InterPro" id="IPR003817">
    <property type="entry name" value="PS_Dcarbxylase"/>
</dbReference>
<comment type="pathway">
    <text evidence="1">Lipid metabolism.</text>
</comment>
<proteinExistence type="inferred from homology"/>
<feature type="domain" description="EF-hand" evidence="15">
    <location>
        <begin position="455"/>
        <end position="490"/>
    </location>
</feature>
<reference evidence="16" key="1">
    <citation type="submission" date="2014-03" db="EMBL/GenBank/DDBJ databases">
        <authorList>
            <person name="Casaregola S."/>
        </authorList>
    </citation>
    <scope>NUCLEOTIDE SEQUENCE [LARGE SCALE GENOMIC DNA]</scope>
    <source>
        <strain evidence="16">CLIB 918</strain>
    </source>
</reference>
<keyword evidence="11 12" id="KW-0670">Pyruvate</keyword>
<keyword evidence="7 12" id="KW-0865">Zymogen</keyword>
<feature type="active site" description="Charge relay system; for autoendoproteolytic cleavage activity" evidence="12">
    <location>
        <position position="824"/>
    </location>
</feature>
<dbReference type="Gene3D" id="1.10.238.10">
    <property type="entry name" value="EF-hand"/>
    <property type="match status" value="1"/>
</dbReference>
<gene>
    <name evidence="12" type="primary">PSD2</name>
    <name evidence="16" type="ORF">BN980_GECA06s00351g</name>
</gene>
<evidence type="ECO:0000256" key="13">
    <source>
        <dbReference type="SAM" id="MobiDB-lite"/>
    </source>
</evidence>
<feature type="active site" description="Charge relay system; for autoendoproteolytic cleavage activity" evidence="12">
    <location>
        <position position="766"/>
    </location>
</feature>
<dbReference type="Pfam" id="PF00168">
    <property type="entry name" value="C2"/>
    <property type="match status" value="2"/>
</dbReference>
<dbReference type="EMBL" id="CCBN010000006">
    <property type="protein sequence ID" value="CDO53830.1"/>
    <property type="molecule type" value="Genomic_DNA"/>
</dbReference>
<dbReference type="InterPro" id="IPR000008">
    <property type="entry name" value="C2_dom"/>
</dbReference>
<dbReference type="SUPFAM" id="SSF47473">
    <property type="entry name" value="EF-hand"/>
    <property type="match status" value="1"/>
</dbReference>
<comment type="function">
    <text evidence="12">Catalyzes the formation of phosphatidylethanolamine (PtdEtn) from phosphatidylserine (PtdSer). Plays a central role in phospholipid metabolism and in the interorganelle trafficking of phosphatidylserine.</text>
</comment>
<evidence type="ECO:0000256" key="10">
    <source>
        <dbReference type="ARBA" id="ARBA00023264"/>
    </source>
</evidence>
<feature type="domain" description="C2" evidence="14">
    <location>
        <begin position="5"/>
        <end position="117"/>
    </location>
</feature>
<dbReference type="PROSITE" id="PS00018">
    <property type="entry name" value="EF_HAND_1"/>
    <property type="match status" value="1"/>
</dbReference>
<dbReference type="InterPro" id="IPR011992">
    <property type="entry name" value="EF-hand-dom_pair"/>
</dbReference>
<dbReference type="GO" id="GO:0000139">
    <property type="term" value="C:Golgi membrane"/>
    <property type="evidence" value="ECO:0007669"/>
    <property type="project" value="UniProtKB-SubCell"/>
</dbReference>
<keyword evidence="17" id="KW-1185">Reference proteome</keyword>
<dbReference type="GO" id="GO:0010008">
    <property type="term" value="C:endosome membrane"/>
    <property type="evidence" value="ECO:0007669"/>
    <property type="project" value="UniProtKB-SubCell"/>
</dbReference>
<name>A0A0J9XAH9_GEOCN</name>
<dbReference type="GO" id="GO:0004609">
    <property type="term" value="F:phosphatidylserine decarboxylase activity"/>
    <property type="evidence" value="ECO:0007669"/>
    <property type="project" value="UniProtKB-UniRule"/>
</dbReference>
<dbReference type="InterPro" id="IPR002048">
    <property type="entry name" value="EF_hand_dom"/>
</dbReference>
<comment type="PTM">
    <text evidence="12">Is synthesized initially as an inactive proenzyme. Formation of the active enzyme involves a self-maturation process in which the active site pyruvoyl group is generated from an internal serine residue via an autocatalytic post-translational modification. Two non-identical subunits are generated from the proenzyme in this reaction, and the pyruvate is formed at the N-terminus of the alpha chain, which is derived from the carboxyl end of the proenzyme. The autoendoproteolytic cleavage occurs by a canonical serine protease mechanism, in which the side chain hydroxyl group of the serine supplies its oxygen atom to form the C-terminus of the beta chain, while the remainder of the serine residue undergoes an oxidative deamination to produce ammonia and the pyruvoyl prosthetic group on the alpha chain. During this reaction, the Ser that is part of the protease active site of the proenzyme becomes the pyruvoyl prosthetic group, which constitutes an essential element of the active site of the mature decarboxylase.</text>
</comment>
<keyword evidence="6 12" id="KW-0472">Membrane</keyword>
<evidence type="ECO:0000256" key="2">
    <source>
        <dbReference type="ARBA" id="ARBA00022516"/>
    </source>
</evidence>
<comment type="similarity">
    <text evidence="12">Belongs to the phosphatidylserine decarboxylase family. PSD-B subfamily. Eukaryotic type II sub-subfamily.</text>
</comment>
<dbReference type="GO" id="GO:0005795">
    <property type="term" value="C:Golgi stack"/>
    <property type="evidence" value="ECO:0007669"/>
    <property type="project" value="UniProtKB-UniRule"/>
</dbReference>
<dbReference type="SMART" id="SM00239">
    <property type="entry name" value="C2"/>
    <property type="match status" value="2"/>
</dbReference>
<feature type="modified residue" description="Pyruvic acid (Ser); by autocatalysis" evidence="12">
    <location>
        <position position="911"/>
    </location>
</feature>
<evidence type="ECO:0000256" key="3">
    <source>
        <dbReference type="ARBA" id="ARBA00022793"/>
    </source>
</evidence>
<evidence type="ECO:0000313" key="16">
    <source>
        <dbReference type="EMBL" id="CDO53830.1"/>
    </source>
</evidence>
<evidence type="ECO:0000256" key="1">
    <source>
        <dbReference type="ARBA" id="ARBA00005189"/>
    </source>
</evidence>
<dbReference type="AlphaFoldDB" id="A0A0J9XAH9"/>
<evidence type="ECO:0000256" key="6">
    <source>
        <dbReference type="ARBA" id="ARBA00023136"/>
    </source>
</evidence>